<organism evidence="1 2">
    <name type="scientific">Glossina palpalis gambiensis</name>
    <dbReference type="NCBI Taxonomy" id="67801"/>
    <lineage>
        <taxon>Eukaryota</taxon>
        <taxon>Metazoa</taxon>
        <taxon>Ecdysozoa</taxon>
        <taxon>Arthropoda</taxon>
        <taxon>Hexapoda</taxon>
        <taxon>Insecta</taxon>
        <taxon>Pterygota</taxon>
        <taxon>Neoptera</taxon>
        <taxon>Endopterygota</taxon>
        <taxon>Diptera</taxon>
        <taxon>Brachycera</taxon>
        <taxon>Muscomorpha</taxon>
        <taxon>Hippoboscoidea</taxon>
        <taxon>Glossinidae</taxon>
        <taxon>Glossina</taxon>
    </lineage>
</organism>
<accession>A0A1B0ASI8</accession>
<evidence type="ECO:0000313" key="2">
    <source>
        <dbReference type="Proteomes" id="UP000092460"/>
    </source>
</evidence>
<reference evidence="2" key="1">
    <citation type="submission" date="2015-01" db="EMBL/GenBank/DDBJ databases">
        <authorList>
            <person name="Aksoy S."/>
            <person name="Warren W."/>
            <person name="Wilson R.K."/>
        </authorList>
    </citation>
    <scope>NUCLEOTIDE SEQUENCE [LARGE SCALE GENOMIC DNA]</scope>
    <source>
        <strain evidence="2">IAEA</strain>
    </source>
</reference>
<dbReference type="EnsemblMetazoa" id="GPPI007022-RA">
    <property type="protein sequence ID" value="GPPI007022-PA"/>
    <property type="gene ID" value="GPPI007022"/>
</dbReference>
<keyword evidence="2" id="KW-1185">Reference proteome</keyword>
<evidence type="ECO:0000313" key="1">
    <source>
        <dbReference type="EnsemblMetazoa" id="GPPI007022-PA"/>
    </source>
</evidence>
<sequence length="149" mass="17491">MEDLVILLPGMSMFISSFVSDISQGDINCHIKTKWDQGNEVDPIECTQCIWFKNEFSAEYNEVFLKIASFKLDWVRKPSHNSNEIKLFAYAVNLIRLNFLIISRNCKLKPEKVRRKLKLLQCKEQGLNISAITLIPKNKMHFILKYYCR</sequence>
<dbReference type="AlphaFoldDB" id="A0A1B0ASI8"/>
<reference evidence="1" key="2">
    <citation type="submission" date="2020-05" db="UniProtKB">
        <authorList>
            <consortium name="EnsemblMetazoa"/>
        </authorList>
    </citation>
    <scope>IDENTIFICATION</scope>
    <source>
        <strain evidence="1">IAEA</strain>
    </source>
</reference>
<dbReference type="VEuPathDB" id="VectorBase:GPPI007022"/>
<proteinExistence type="predicted"/>
<dbReference type="Proteomes" id="UP000092460">
    <property type="component" value="Unassembled WGS sequence"/>
</dbReference>
<name>A0A1B0ASI8_9MUSC</name>
<protein>
    <submittedName>
        <fullName evidence="1">Uncharacterized protein</fullName>
    </submittedName>
</protein>
<dbReference type="EMBL" id="JXJN01002809">
    <property type="status" value="NOT_ANNOTATED_CDS"/>
    <property type="molecule type" value="Genomic_DNA"/>
</dbReference>